<comment type="caution">
    <text evidence="1">The sequence shown here is derived from an EMBL/GenBank/DDBJ whole genome shotgun (WGS) entry which is preliminary data.</text>
</comment>
<proteinExistence type="predicted"/>
<name>A0A498I0C4_MALDO</name>
<sequence>MEEETQLLRKKWSTDTSISLEPPVLQLLIERPQPPLSSHKDHDNKNRLTSIRCPIQKVSPPRPSEVQSHELPFTPILTLLVARDLPEPVGASAKVDTFLPTAPPRHKGGMHPSFMTRSSFSVDVIGLQNVDYVRAFLAATIAPADYKEVRTAFEDVMMRCHESRYEVTFHSFLAK</sequence>
<organism evidence="1 2">
    <name type="scientific">Malus domestica</name>
    <name type="common">Apple</name>
    <name type="synonym">Pyrus malus</name>
    <dbReference type="NCBI Taxonomy" id="3750"/>
    <lineage>
        <taxon>Eukaryota</taxon>
        <taxon>Viridiplantae</taxon>
        <taxon>Streptophyta</taxon>
        <taxon>Embryophyta</taxon>
        <taxon>Tracheophyta</taxon>
        <taxon>Spermatophyta</taxon>
        <taxon>Magnoliopsida</taxon>
        <taxon>eudicotyledons</taxon>
        <taxon>Gunneridae</taxon>
        <taxon>Pentapetalae</taxon>
        <taxon>rosids</taxon>
        <taxon>fabids</taxon>
        <taxon>Rosales</taxon>
        <taxon>Rosaceae</taxon>
        <taxon>Amygdaloideae</taxon>
        <taxon>Maleae</taxon>
        <taxon>Malus</taxon>
    </lineage>
</organism>
<reference evidence="1 2" key="1">
    <citation type="submission" date="2018-10" db="EMBL/GenBank/DDBJ databases">
        <title>A high-quality apple genome assembly.</title>
        <authorList>
            <person name="Hu J."/>
        </authorList>
    </citation>
    <scope>NUCLEOTIDE SEQUENCE [LARGE SCALE GENOMIC DNA]</scope>
    <source>
        <strain evidence="2">cv. HFTH1</strain>
        <tissue evidence="1">Young leaf</tissue>
    </source>
</reference>
<dbReference type="EMBL" id="RDQH01000340">
    <property type="protein sequence ID" value="RXH77066.1"/>
    <property type="molecule type" value="Genomic_DNA"/>
</dbReference>
<dbReference type="Proteomes" id="UP000290289">
    <property type="component" value="Chromosome 14"/>
</dbReference>
<evidence type="ECO:0000313" key="2">
    <source>
        <dbReference type="Proteomes" id="UP000290289"/>
    </source>
</evidence>
<accession>A0A498I0C4</accession>
<evidence type="ECO:0000313" key="1">
    <source>
        <dbReference type="EMBL" id="RXH77066.1"/>
    </source>
</evidence>
<keyword evidence="2" id="KW-1185">Reference proteome</keyword>
<protein>
    <submittedName>
        <fullName evidence="1">Uncharacterized protein</fullName>
    </submittedName>
</protein>
<gene>
    <name evidence="1" type="ORF">DVH24_019954</name>
</gene>
<dbReference type="AlphaFoldDB" id="A0A498I0C4"/>